<feature type="compositionally biased region" description="Polar residues" evidence="1">
    <location>
        <begin position="190"/>
        <end position="200"/>
    </location>
</feature>
<protein>
    <submittedName>
        <fullName evidence="2">Uncharacterized protein F23N14_30</fullName>
    </submittedName>
</protein>
<proteinExistence type="predicted"/>
<evidence type="ECO:0000256" key="1">
    <source>
        <dbReference type="SAM" id="MobiDB-lite"/>
    </source>
</evidence>
<reference evidence="2" key="2">
    <citation type="submission" date="2000-02" db="EMBL/GenBank/DDBJ databases">
        <authorList>
            <person name="Bloecker H."/>
            <person name="Mewes H.W."/>
            <person name="Rudd S."/>
            <person name="Lemcke K."/>
            <person name="Mayer K.F.X."/>
            <person name="Quetier F."/>
            <person name="Salanoubat M."/>
        </authorList>
    </citation>
    <scope>NUCLEOTIDE SEQUENCE</scope>
</reference>
<evidence type="ECO:0000313" key="2">
    <source>
        <dbReference type="EMBL" id="CAB83066.1"/>
    </source>
</evidence>
<dbReference type="AlphaFoldDB" id="Q9M2C1"/>
<dbReference type="PIR" id="T47401">
    <property type="entry name" value="T47401"/>
</dbReference>
<feature type="non-terminal residue" evidence="2">
    <location>
        <position position="1"/>
    </location>
</feature>
<name>Q9M2C1_ARATH</name>
<gene>
    <name evidence="2" type="primary">F23N14_30</name>
</gene>
<dbReference type="EMBL" id="AL138638">
    <property type="protein sequence ID" value="CAB83066.1"/>
    <property type="molecule type" value="Genomic_DNA"/>
</dbReference>
<organism evidence="2">
    <name type="scientific">Arabidopsis thaliana</name>
    <name type="common">Mouse-ear cress</name>
    <dbReference type="NCBI Taxonomy" id="3702"/>
    <lineage>
        <taxon>Eukaryota</taxon>
        <taxon>Viridiplantae</taxon>
        <taxon>Streptophyta</taxon>
        <taxon>Embryophyta</taxon>
        <taxon>Tracheophyta</taxon>
        <taxon>Spermatophyta</taxon>
        <taxon>Magnoliopsida</taxon>
        <taxon>eudicotyledons</taxon>
        <taxon>Gunneridae</taxon>
        <taxon>Pentapetalae</taxon>
        <taxon>rosids</taxon>
        <taxon>malvids</taxon>
        <taxon>Brassicales</taxon>
        <taxon>Brassicaceae</taxon>
        <taxon>Camelineae</taxon>
        <taxon>Arabidopsis</taxon>
    </lineage>
</organism>
<sequence length="224" mass="25535">VDNEVGKVVSNCIKGYFTEPQANISQAPKKIQQYNWDNSINELVKRQFTSKAGIRLCDIVSKWKNMWKEIGDKAMPMWMNPTAEKNGGQLPPIVQIMEQTHKRKNGDFIDGFAEQICKEATPKNKKGRYYGVGSIPIIPSTSVDRHARNDSVDRETYEAEKKQYDELLKRIHDYFFDLIAEDCPALATTLRAQRPTTQRAQEQTEEPQDQTQTEVAAAQPSPQS</sequence>
<reference evidence="2" key="3">
    <citation type="submission" date="2000-03" db="EMBL/GenBank/DDBJ databases">
        <authorList>
            <person name="EU Arabidopsis sequencing project"/>
        </authorList>
    </citation>
    <scope>NUCLEOTIDE SEQUENCE</scope>
</reference>
<accession>Q9M2C1</accession>
<feature type="region of interest" description="Disordered" evidence="1">
    <location>
        <begin position="190"/>
        <end position="224"/>
    </location>
</feature>
<reference key="1">
    <citation type="journal article" date="2000" name="Nature">
        <title>Sequence and analysis of chromosome 3 of the plant Arabidopsis thaliana.</title>
        <authorList>
            <consortium name="European Union Chromosome 3 Arabidopsis Sequencing Consortium"/>
            <consortium name="Institute for Genomic Research"/>
            <consortium name="Kazusa DNA Research Institute"/>
            <person name="Salanoubat M."/>
            <person name="Lemcke K."/>
            <person name="Rieger M."/>
            <person name="Ansorge W."/>
            <person name="Unseld M."/>
            <person name="Fartmann B."/>
            <person name="Valle G."/>
            <person name="Blocker H."/>
            <person name="Perez-Alonso M."/>
            <person name="Obermaier B."/>
            <person name="Delseny M."/>
            <person name="Boutry M."/>
            <person name="Grivell L.A."/>
            <person name="Mache R."/>
            <person name="Puigdomenech P."/>
            <person name="De Simone V."/>
            <person name="Choisne N."/>
            <person name="Artiguenave F."/>
            <person name="Robert C."/>
            <person name="Brottier P."/>
            <person name="Wincker P."/>
            <person name="Cattolico L."/>
            <person name="Weissenbach J."/>
            <person name="Saurin W."/>
            <person name="Quetier F."/>
            <person name="Schafer M."/>
            <person name="Muller-Auer S."/>
            <person name="Gabel C."/>
            <person name="Fuchs M."/>
            <person name="Benes V."/>
            <person name="Wurmbach E."/>
            <person name="Drzonek H."/>
            <person name="Erfle H."/>
            <person name="Jordan N."/>
            <person name="Bangert S."/>
            <person name="Wiedelmann R."/>
            <person name="Kranz H."/>
            <person name="Voss H."/>
            <person name="Holland R."/>
            <person name="Brandt P."/>
            <person name="Nyakatura G."/>
            <person name="Vezzi A."/>
            <person name="D'Angelo M."/>
            <person name="Pallavicini A."/>
            <person name="Toppo S."/>
            <person name="Simionati B."/>
            <person name="Conrad A."/>
            <person name="Hornischer K."/>
            <person name="Kauer G."/>
            <person name="Lohnert T.H."/>
            <person name="Nordsiek G."/>
            <person name="Reichelt J."/>
            <person name="Scharfe M."/>
            <person name="Schon O."/>
            <person name="Bargues M."/>
            <person name="Terol J."/>
            <person name="Climent J."/>
            <person name="Navarro P."/>
            <person name="Collado C."/>
            <person name="Perez-Perez A."/>
            <person name="Ottenwalder B."/>
            <person name="Duchemin D."/>
            <person name="Cooke R."/>
            <person name="Laudie M."/>
            <person name="Berger-Llauro C."/>
            <person name="Purnelle B."/>
            <person name="Masuy D."/>
            <person name="de Haan M."/>
            <person name="Maarse A.C."/>
            <person name="Alcaraz J.P."/>
            <person name="Cottet A."/>
            <person name="Casacuberta E."/>
            <person name="Monfort A."/>
            <person name="Argiriou A."/>
            <person name="flores M."/>
            <person name="Liguori R."/>
            <person name="Vitale D."/>
            <person name="Mannhaupt G."/>
            <person name="Haase D."/>
            <person name="Schoof H."/>
            <person name="Rudd S."/>
            <person name="Zaccaria P."/>
            <person name="Mewes H.W."/>
            <person name="Mayer K.F."/>
            <person name="Kaul S."/>
            <person name="Town C.D."/>
            <person name="Koo H.L."/>
            <person name="Tallon L.J."/>
            <person name="Jenkins J."/>
            <person name="Rooney T."/>
            <person name="Rizzo M."/>
            <person name="Walts A."/>
            <person name="Utterback T."/>
            <person name="Fujii C.Y."/>
            <person name="Shea T.P."/>
            <person name="Creasy T.H."/>
            <person name="Haas B."/>
            <person name="Maiti R."/>
            <person name="Wu D."/>
            <person name="Peterson J."/>
            <person name="Van Aken S."/>
            <person name="Pai G."/>
            <person name="Militscher J."/>
            <person name="Sellers P."/>
            <person name="Gill J.E."/>
            <person name="Feldblyum T.V."/>
            <person name="Preuss D."/>
            <person name="Lin X."/>
            <person name="Nierman W.C."/>
            <person name="Salzberg S.L."/>
            <person name="White O."/>
            <person name="Venter J.C."/>
            <person name="Fraser C.M."/>
            <person name="Kaneko T."/>
            <person name="Nakamura Y."/>
            <person name="Sato S."/>
            <person name="Kato T."/>
            <person name="Asamizu E."/>
            <person name="Sasamoto S."/>
            <person name="Kimura T."/>
            <person name="Idesawa K."/>
            <person name="Kawashima K."/>
            <person name="Kishida Y."/>
            <person name="Kiyokawa C."/>
            <person name="Kohara M."/>
            <person name="Matsumoto M."/>
            <person name="Matsuno A."/>
            <person name="Muraki A."/>
            <person name="Nakayama S."/>
            <person name="Nakazaki N."/>
            <person name="Shinpo S."/>
            <person name="Takeuchi C."/>
            <person name="Wada T."/>
            <person name="Watanabe A."/>
            <person name="Yamada M."/>
            <person name="Yasuda M."/>
            <person name="Tabata S."/>
        </authorList>
    </citation>
    <scope>NUCLEOTIDE SEQUENCE [LARGE SCALE GENOMIC DNA]</scope>
    <source>
        <strain>cv. Columbia</strain>
    </source>
</reference>